<protein>
    <recommendedName>
        <fullName evidence="3">Phage protein</fullName>
    </recommendedName>
</protein>
<gene>
    <name evidence="1" type="ORF">SCD92_01510</name>
</gene>
<reference evidence="1 2" key="1">
    <citation type="submission" date="2023-11" db="EMBL/GenBank/DDBJ databases">
        <title>Gilvimarinus fulvus sp. nov., isolated from the surface of Kelp.</title>
        <authorList>
            <person name="Sun Y.Y."/>
            <person name="Gong Y."/>
            <person name="Du Z.J."/>
        </authorList>
    </citation>
    <scope>NUCLEOTIDE SEQUENCE [LARGE SCALE GENOMIC DNA]</scope>
    <source>
        <strain evidence="1 2">SDUM040013</strain>
    </source>
</reference>
<keyword evidence="2" id="KW-1185">Reference proteome</keyword>
<organism evidence="1 2">
    <name type="scientific">Gilvimarinus gilvus</name>
    <dbReference type="NCBI Taxonomy" id="3058038"/>
    <lineage>
        <taxon>Bacteria</taxon>
        <taxon>Pseudomonadati</taxon>
        <taxon>Pseudomonadota</taxon>
        <taxon>Gammaproteobacteria</taxon>
        <taxon>Cellvibrionales</taxon>
        <taxon>Cellvibrionaceae</taxon>
        <taxon>Gilvimarinus</taxon>
    </lineage>
</organism>
<evidence type="ECO:0008006" key="3">
    <source>
        <dbReference type="Google" id="ProtNLM"/>
    </source>
</evidence>
<sequence>MMTHNKAVLLYHDSNTELKVGDRIKVKKLFGHKLATVVYVPGQSKFHKDFGDDNWVIQYDNEKYDVRFLPFYPDYEQHIPKKYVFVSRGGRELEVSSDEKIE</sequence>
<proteinExistence type="predicted"/>
<evidence type="ECO:0000313" key="1">
    <source>
        <dbReference type="EMBL" id="MDX6848016.1"/>
    </source>
</evidence>
<comment type="caution">
    <text evidence="1">The sequence shown here is derived from an EMBL/GenBank/DDBJ whole genome shotgun (WGS) entry which is preliminary data.</text>
</comment>
<name>A0ABU4RUS3_9GAMM</name>
<accession>A0ABU4RUS3</accession>
<dbReference type="RefSeq" id="WP_319835048.1">
    <property type="nucleotide sequence ID" value="NZ_JAXAFO010000002.1"/>
</dbReference>
<dbReference type="EMBL" id="JAXAFO010000002">
    <property type="protein sequence ID" value="MDX6848016.1"/>
    <property type="molecule type" value="Genomic_DNA"/>
</dbReference>
<dbReference type="Proteomes" id="UP001273505">
    <property type="component" value="Unassembled WGS sequence"/>
</dbReference>
<evidence type="ECO:0000313" key="2">
    <source>
        <dbReference type="Proteomes" id="UP001273505"/>
    </source>
</evidence>